<protein>
    <submittedName>
        <fullName evidence="2">Strictosidine synthase</fullName>
        <ecNumber evidence="2">4.3.3.2</ecNumber>
    </submittedName>
</protein>
<dbReference type="AlphaFoldDB" id="A0A0A8K1K2"/>
<reference evidence="2 3" key="1">
    <citation type="submission" date="2014-09" db="EMBL/GenBank/DDBJ databases">
        <title>Genome sequencing of Methyloceanibacter caenitepidi Gela4.</title>
        <authorList>
            <person name="Takeuchi M."/>
            <person name="Susumu S."/>
            <person name="Kamagata Y."/>
            <person name="Oshima K."/>
            <person name="Hattori M."/>
            <person name="Iwasaki W."/>
        </authorList>
    </citation>
    <scope>NUCLEOTIDE SEQUENCE [LARGE SCALE GENOMIC DNA]</scope>
    <source>
        <strain evidence="2 3">Gela4</strain>
    </source>
</reference>
<dbReference type="SUPFAM" id="SSF63829">
    <property type="entry name" value="Calcium-dependent phosphotriesterase"/>
    <property type="match status" value="1"/>
</dbReference>
<dbReference type="EC" id="4.3.3.2" evidence="2"/>
<dbReference type="InterPro" id="IPR013658">
    <property type="entry name" value="SGL"/>
</dbReference>
<dbReference type="InterPro" id="IPR011042">
    <property type="entry name" value="6-blade_b-propeller_TolB-like"/>
</dbReference>
<dbReference type="GO" id="GO:0016787">
    <property type="term" value="F:hydrolase activity"/>
    <property type="evidence" value="ECO:0007669"/>
    <property type="project" value="TreeGrafter"/>
</dbReference>
<organism evidence="2 3">
    <name type="scientific">Methyloceanibacter caenitepidi</name>
    <dbReference type="NCBI Taxonomy" id="1384459"/>
    <lineage>
        <taxon>Bacteria</taxon>
        <taxon>Pseudomonadati</taxon>
        <taxon>Pseudomonadota</taxon>
        <taxon>Alphaproteobacteria</taxon>
        <taxon>Hyphomicrobiales</taxon>
        <taxon>Hyphomicrobiaceae</taxon>
        <taxon>Methyloceanibacter</taxon>
    </lineage>
</organism>
<dbReference type="EMBL" id="AP014648">
    <property type="protein sequence ID" value="BAQ16843.1"/>
    <property type="molecule type" value="Genomic_DNA"/>
</dbReference>
<dbReference type="STRING" id="1384459.GL4_1385"/>
<dbReference type="PANTHER" id="PTHR10426:SF88">
    <property type="entry name" value="ADIPOCYTE PLASMA MEMBRANE-ASSOCIATED PROTEIN HEMOMUCIN-RELATED"/>
    <property type="match status" value="1"/>
</dbReference>
<evidence type="ECO:0000313" key="2">
    <source>
        <dbReference type="EMBL" id="BAQ16843.1"/>
    </source>
</evidence>
<gene>
    <name evidence="2" type="ORF">GL4_1385</name>
</gene>
<evidence type="ECO:0000313" key="3">
    <source>
        <dbReference type="Proteomes" id="UP000031643"/>
    </source>
</evidence>
<dbReference type="HOGENOM" id="CLU_023267_0_1_5"/>
<sequence>MRWRPPPTSPDKGSRDDAIAAPLSLHDLPGSGGEDVLVEDGGSAITGLGNGDVVRLTPHGTTVLGNTGGRPLGLEACTDGTLLVCDQDKGLLLLDPSTGRVAAVLDEIEGAPLRFCSNAVRSEGGTIYLTTSSETATWDDYQADAIAHATSGKLICVRPNGDVTALSRNLAFANGLALAPDESCLYVAETLGYRIRRFWLKGQRAGTWSDFVTGLPGFPDNISLSNTGLLWVALPAPRVALLDFLLPRHPALRRLALKVPRALLPRPKRIVWVQAYGLDGRLVYNIRMRHRRFSFVTAVAQSEGTLWLASVRHAALARLSLPPRKAAD</sequence>
<dbReference type="Gene3D" id="2.120.10.30">
    <property type="entry name" value="TolB, C-terminal domain"/>
    <property type="match status" value="1"/>
</dbReference>
<feature type="domain" description="SMP-30/Gluconolactonase/LRE-like region" evidence="1">
    <location>
        <begin position="72"/>
        <end position="235"/>
    </location>
</feature>
<dbReference type="PANTHER" id="PTHR10426">
    <property type="entry name" value="STRICTOSIDINE SYNTHASE-RELATED"/>
    <property type="match status" value="1"/>
</dbReference>
<name>A0A0A8K1K2_9HYPH</name>
<dbReference type="GO" id="GO:0016829">
    <property type="term" value="F:lyase activity"/>
    <property type="evidence" value="ECO:0007669"/>
    <property type="project" value="UniProtKB-KW"/>
</dbReference>
<keyword evidence="2" id="KW-0456">Lyase</keyword>
<dbReference type="KEGG" id="mcg:GL4_1385"/>
<evidence type="ECO:0000259" key="1">
    <source>
        <dbReference type="Pfam" id="PF08450"/>
    </source>
</evidence>
<proteinExistence type="predicted"/>
<dbReference type="Proteomes" id="UP000031643">
    <property type="component" value="Chromosome"/>
</dbReference>
<dbReference type="GO" id="GO:0012505">
    <property type="term" value="C:endomembrane system"/>
    <property type="evidence" value="ECO:0007669"/>
    <property type="project" value="TreeGrafter"/>
</dbReference>
<accession>A0A0A8K1K2</accession>
<keyword evidence="3" id="KW-1185">Reference proteome</keyword>
<dbReference type="Pfam" id="PF08450">
    <property type="entry name" value="SGL"/>
    <property type="match status" value="1"/>
</dbReference>